<proteinExistence type="predicted"/>
<organism evidence="2 3">
    <name type="scientific">Geobacter soli</name>
    <dbReference type="NCBI Taxonomy" id="1510391"/>
    <lineage>
        <taxon>Bacteria</taxon>
        <taxon>Pseudomonadati</taxon>
        <taxon>Thermodesulfobacteriota</taxon>
        <taxon>Desulfuromonadia</taxon>
        <taxon>Geobacterales</taxon>
        <taxon>Geobacteraceae</taxon>
        <taxon>Geobacter</taxon>
    </lineage>
</organism>
<evidence type="ECO:0000259" key="1">
    <source>
        <dbReference type="PROSITE" id="PS50851"/>
    </source>
</evidence>
<feature type="domain" description="CheW-like" evidence="1">
    <location>
        <begin position="9"/>
        <end position="153"/>
    </location>
</feature>
<dbReference type="InterPro" id="IPR002545">
    <property type="entry name" value="CheW-lke_dom"/>
</dbReference>
<dbReference type="EMBL" id="JXBL01000001">
    <property type="protein sequence ID" value="KIE42804.1"/>
    <property type="molecule type" value="Genomic_DNA"/>
</dbReference>
<keyword evidence="3" id="KW-1185">Reference proteome</keyword>
<dbReference type="SMART" id="SM00260">
    <property type="entry name" value="CheW"/>
    <property type="match status" value="1"/>
</dbReference>
<dbReference type="GO" id="GO:0007165">
    <property type="term" value="P:signal transduction"/>
    <property type="evidence" value="ECO:0007669"/>
    <property type="project" value="InterPro"/>
</dbReference>
<gene>
    <name evidence="2" type="ORF">SE37_09240</name>
</gene>
<dbReference type="RefSeq" id="WP_039645699.1">
    <property type="nucleotide sequence ID" value="NZ_JXBL01000001.1"/>
</dbReference>
<dbReference type="InterPro" id="IPR039315">
    <property type="entry name" value="CheW"/>
</dbReference>
<sequence>MSVVAIAEIRQYLTFKLDDEVFAVDVAKVREILELTSITRVPQTPQFMRGVINLRGSVVPVVDLRLKFGMSETAPTVDTCIIVVEVAHGSETLILGALADSVQEVFEMEPEQVEPAPRIGTKLNTDFILGMGKHDGRFIMILDIDRTFTSGELATAGSMSGEAA</sequence>
<dbReference type="Gene3D" id="2.30.30.40">
    <property type="entry name" value="SH3 Domains"/>
    <property type="match status" value="1"/>
</dbReference>
<dbReference type="Proteomes" id="UP000031433">
    <property type="component" value="Unassembled WGS sequence"/>
</dbReference>
<dbReference type="PANTHER" id="PTHR22617:SF41">
    <property type="entry name" value="CHEMOTAXIS SIGNAL TRANSDUCTION SYSTEM ADAPTOR PROTEIN CHEW"/>
    <property type="match status" value="1"/>
</dbReference>
<dbReference type="PROSITE" id="PS50851">
    <property type="entry name" value="CHEW"/>
    <property type="match status" value="1"/>
</dbReference>
<dbReference type="Pfam" id="PF01584">
    <property type="entry name" value="CheW"/>
    <property type="match status" value="1"/>
</dbReference>
<protein>
    <submittedName>
        <fullName evidence="2">Chemotaxis protein CheW</fullName>
    </submittedName>
</protein>
<dbReference type="GO" id="GO:0005829">
    <property type="term" value="C:cytosol"/>
    <property type="evidence" value="ECO:0007669"/>
    <property type="project" value="TreeGrafter"/>
</dbReference>
<evidence type="ECO:0000313" key="3">
    <source>
        <dbReference type="Proteomes" id="UP000031433"/>
    </source>
</evidence>
<dbReference type="InterPro" id="IPR036061">
    <property type="entry name" value="CheW-like_dom_sf"/>
</dbReference>
<dbReference type="GO" id="GO:0006935">
    <property type="term" value="P:chemotaxis"/>
    <property type="evidence" value="ECO:0007669"/>
    <property type="project" value="InterPro"/>
</dbReference>
<dbReference type="CDD" id="cd00732">
    <property type="entry name" value="CheW"/>
    <property type="match status" value="1"/>
</dbReference>
<evidence type="ECO:0000313" key="2">
    <source>
        <dbReference type="EMBL" id="KIE42804.1"/>
    </source>
</evidence>
<dbReference type="PANTHER" id="PTHR22617">
    <property type="entry name" value="CHEMOTAXIS SENSOR HISTIDINE KINASE-RELATED"/>
    <property type="match status" value="1"/>
</dbReference>
<name>A0A0C1TPQ8_9BACT</name>
<dbReference type="SUPFAM" id="SSF50341">
    <property type="entry name" value="CheW-like"/>
    <property type="match status" value="1"/>
</dbReference>
<dbReference type="Gene3D" id="2.40.50.180">
    <property type="entry name" value="CheA-289, Domain 4"/>
    <property type="match status" value="1"/>
</dbReference>
<comment type="caution">
    <text evidence="2">The sequence shown here is derived from an EMBL/GenBank/DDBJ whole genome shotgun (WGS) entry which is preliminary data.</text>
</comment>
<reference evidence="2 3" key="1">
    <citation type="submission" date="2015-01" db="EMBL/GenBank/DDBJ databases">
        <title>Genome sequence of the anaerobic bacterium Geobacter soli GSS01, a dissimilatory Fe(III) reducer from soil.</title>
        <authorList>
            <person name="Yang G."/>
            <person name="Zhou S."/>
        </authorList>
    </citation>
    <scope>NUCLEOTIDE SEQUENCE [LARGE SCALE GENOMIC DNA]</scope>
    <source>
        <strain evidence="2 3">GSS01</strain>
    </source>
</reference>
<accession>A0A0C1TPQ8</accession>
<dbReference type="AlphaFoldDB" id="A0A0C1TPQ8"/>